<gene>
    <name evidence="2" type="ORF">WJU22_01870</name>
</gene>
<reference evidence="2 3" key="1">
    <citation type="submission" date="2024-03" db="EMBL/GenBank/DDBJ databases">
        <title>Chitinophaga caseinilytica sp. nov., a casein hydrolysing bacterium isolated from forest soil.</title>
        <authorList>
            <person name="Lee D.S."/>
            <person name="Han D.M."/>
            <person name="Baek J.H."/>
            <person name="Choi D.G."/>
            <person name="Jeon J.H."/>
            <person name="Jeon C.O."/>
        </authorList>
    </citation>
    <scope>NUCLEOTIDE SEQUENCE [LARGE SCALE GENOMIC DNA]</scope>
    <source>
        <strain evidence="2 3">KACC 19118</strain>
    </source>
</reference>
<name>A0ABZ2Z3W2_9BACT</name>
<dbReference type="SUPFAM" id="SSF53067">
    <property type="entry name" value="Actin-like ATPase domain"/>
    <property type="match status" value="2"/>
</dbReference>
<protein>
    <submittedName>
        <fullName evidence="2">ROK family transcriptional regulator</fullName>
    </submittedName>
</protein>
<evidence type="ECO:0000313" key="2">
    <source>
        <dbReference type="EMBL" id="WZN46929.1"/>
    </source>
</evidence>
<dbReference type="InterPro" id="IPR000600">
    <property type="entry name" value="ROK"/>
</dbReference>
<dbReference type="PROSITE" id="PS01125">
    <property type="entry name" value="ROK"/>
    <property type="match status" value="1"/>
</dbReference>
<evidence type="ECO:0000256" key="1">
    <source>
        <dbReference type="ARBA" id="ARBA00006479"/>
    </source>
</evidence>
<dbReference type="InterPro" id="IPR049874">
    <property type="entry name" value="ROK_cs"/>
</dbReference>
<organism evidence="2 3">
    <name type="scientific">Chitinophaga caseinilytica</name>
    <dbReference type="NCBI Taxonomy" id="2267521"/>
    <lineage>
        <taxon>Bacteria</taxon>
        <taxon>Pseudomonadati</taxon>
        <taxon>Bacteroidota</taxon>
        <taxon>Chitinophagia</taxon>
        <taxon>Chitinophagales</taxon>
        <taxon>Chitinophagaceae</taxon>
        <taxon>Chitinophaga</taxon>
    </lineage>
</organism>
<sequence>MSRHTFFEDLRNDAITGVAYKNLQQKKQVLSWFVNAGNTTIADLSRELNASVPKVGELINELIADGLVKDYGKIEAAAGRRPNVYGLEPDSFFFVGVDIKQYYVNLGLGDFRNNLVRTQEKVPFHLKNTPEALNRLCDIITEFIAASGKGKKKVIGIGVNLSGRINYRSGYSFSFFHFQEDPLSKVIEQRLGIPTFLENDSRAVAYGEFSSGAYHEKNAFFINLEHGIGMGLLLNGQLYYGKSGFAGDIGHIPVFDNEILCHCGKKGCLETEASGAALTRLFIRRLREGASSIVAKRIPNPDDVQLEDILAAVKQEDTLAIELIAEIGEKLGRGIAILINILNPEVVILGGALASTGDYILLPIRSAINKFSLTLVNNDTKLVLSRKGEHAGMAGACLLVRDRLLALID</sequence>
<dbReference type="SUPFAM" id="SSF46785">
    <property type="entry name" value="Winged helix' DNA-binding domain"/>
    <property type="match status" value="1"/>
</dbReference>
<dbReference type="PANTHER" id="PTHR18964">
    <property type="entry name" value="ROK (REPRESSOR, ORF, KINASE) FAMILY"/>
    <property type="match status" value="1"/>
</dbReference>
<dbReference type="EMBL" id="CP150096">
    <property type="protein sequence ID" value="WZN46929.1"/>
    <property type="molecule type" value="Genomic_DNA"/>
</dbReference>
<dbReference type="InterPro" id="IPR043129">
    <property type="entry name" value="ATPase_NBD"/>
</dbReference>
<dbReference type="Proteomes" id="UP001449657">
    <property type="component" value="Chromosome"/>
</dbReference>
<evidence type="ECO:0000313" key="3">
    <source>
        <dbReference type="Proteomes" id="UP001449657"/>
    </source>
</evidence>
<comment type="similarity">
    <text evidence="1">Belongs to the ROK (NagC/XylR) family.</text>
</comment>
<proteinExistence type="inferred from homology"/>
<accession>A0ABZ2Z3W2</accession>
<dbReference type="RefSeq" id="WP_341841602.1">
    <property type="nucleotide sequence ID" value="NZ_CP149792.1"/>
</dbReference>
<dbReference type="InterPro" id="IPR036390">
    <property type="entry name" value="WH_DNA-bd_sf"/>
</dbReference>
<dbReference type="Gene3D" id="3.30.420.40">
    <property type="match status" value="2"/>
</dbReference>
<dbReference type="InterPro" id="IPR036388">
    <property type="entry name" value="WH-like_DNA-bd_sf"/>
</dbReference>
<dbReference type="Pfam" id="PF00480">
    <property type="entry name" value="ROK"/>
    <property type="match status" value="1"/>
</dbReference>
<dbReference type="Gene3D" id="1.10.10.10">
    <property type="entry name" value="Winged helix-like DNA-binding domain superfamily/Winged helix DNA-binding domain"/>
    <property type="match status" value="1"/>
</dbReference>
<dbReference type="PANTHER" id="PTHR18964:SF149">
    <property type="entry name" value="BIFUNCTIONAL UDP-N-ACETYLGLUCOSAMINE 2-EPIMERASE_N-ACETYLMANNOSAMINE KINASE"/>
    <property type="match status" value="1"/>
</dbReference>
<keyword evidence="3" id="KW-1185">Reference proteome</keyword>